<evidence type="ECO:0000313" key="2">
    <source>
        <dbReference type="Proteomes" id="UP001497535"/>
    </source>
</evidence>
<protein>
    <submittedName>
        <fullName evidence="1">Uncharacterized protein</fullName>
    </submittedName>
</protein>
<keyword evidence="2" id="KW-1185">Reference proteome</keyword>
<dbReference type="Proteomes" id="UP001497535">
    <property type="component" value="Unassembled WGS sequence"/>
</dbReference>
<proteinExistence type="predicted"/>
<dbReference type="EMBL" id="CAVMJV010000078">
    <property type="protein sequence ID" value="CAK5089747.1"/>
    <property type="molecule type" value="Genomic_DNA"/>
</dbReference>
<name>A0ACB1ADZ1_MELEN</name>
<sequence length="637" mass="71145">MREPDECSESNRGRSGLVVQIPEEPSELVSVKVFIKTSNCPKRVELCSGCSNKIKQFLCGESPDNDLNEELNASFCNSDQNHVNERVTTNSPLEGVNGVLNGTDSLKDNNNEQNSIEDINSNEVVNETQEFTNCDGCLVSDVEVDSINNFVETETNNLLEEIDLANSPIQITTCVPPALSTNEVNNEHQKNPNNEINIDYGHSTSMEIDKILDIDGGVSEIISNNLMKDISIDGAFENLNSAISTIKEQQIKIINEADEEAIEKCGMRNCEVIIKNSDFDRLAKIIESGQRRKNIINSSVEDDDINAELDRQIRKVDNLLRGGNRKSRKNDIPSPKVYDTECEDSEHVNDENENQSSAASFVSDSQKPKNSVLRKRNLRSLLAKQSKNSSENGSNASSDWLSKNNAEKSEASTESPDESDSDTDDTFVEAPKLTPAQRQADAEVRRLLRDTRVKISDSDDSDATVIKTDGDDSDSDSERKNRRAKSKRLKLKDPNSDENNVSNKPSSSKIISPDEPKKRMTAKKSHIGKNRKGTNLDGPNRKKRRIIYSDDDGDVHSLDGDENNKISDEENFPKQVGRRKVIPKEKLAQATKDAEKAEKERRKRLEEKQREFNGIEMIIDESGNTSLISIMNNLLPN</sequence>
<reference evidence="1" key="1">
    <citation type="submission" date="2023-11" db="EMBL/GenBank/DDBJ databases">
        <authorList>
            <person name="Poullet M."/>
        </authorList>
    </citation>
    <scope>NUCLEOTIDE SEQUENCE</scope>
    <source>
        <strain evidence="1">E1834</strain>
    </source>
</reference>
<gene>
    <name evidence="1" type="ORF">MENTE1834_LOCUS37485</name>
</gene>
<organism evidence="1 2">
    <name type="scientific">Meloidogyne enterolobii</name>
    <name type="common">Root-knot nematode worm</name>
    <name type="synonym">Meloidogyne mayaguensis</name>
    <dbReference type="NCBI Taxonomy" id="390850"/>
    <lineage>
        <taxon>Eukaryota</taxon>
        <taxon>Metazoa</taxon>
        <taxon>Ecdysozoa</taxon>
        <taxon>Nematoda</taxon>
        <taxon>Chromadorea</taxon>
        <taxon>Rhabditida</taxon>
        <taxon>Tylenchina</taxon>
        <taxon>Tylenchomorpha</taxon>
        <taxon>Tylenchoidea</taxon>
        <taxon>Meloidogynidae</taxon>
        <taxon>Meloidogyninae</taxon>
        <taxon>Meloidogyne</taxon>
    </lineage>
</organism>
<comment type="caution">
    <text evidence="1">The sequence shown here is derived from an EMBL/GenBank/DDBJ whole genome shotgun (WGS) entry which is preliminary data.</text>
</comment>
<evidence type="ECO:0000313" key="1">
    <source>
        <dbReference type="EMBL" id="CAK5089747.1"/>
    </source>
</evidence>
<accession>A0ACB1ADZ1</accession>